<dbReference type="GO" id="GO:0006302">
    <property type="term" value="P:double-strand break repair"/>
    <property type="evidence" value="ECO:0007669"/>
    <property type="project" value="TreeGrafter"/>
</dbReference>
<evidence type="ECO:0000259" key="20">
    <source>
        <dbReference type="PROSITE" id="PS51977"/>
    </source>
</evidence>
<dbReference type="FunFam" id="1.20.142.10:FF:000002">
    <property type="entry name" value="Poly [ADP-ribose] polymerase"/>
    <property type="match status" value="1"/>
</dbReference>
<dbReference type="GO" id="GO:0070212">
    <property type="term" value="P:protein poly-ADP-ribosylation"/>
    <property type="evidence" value="ECO:0007669"/>
    <property type="project" value="TreeGrafter"/>
</dbReference>
<dbReference type="InterPro" id="IPR012982">
    <property type="entry name" value="PARP1-like_PADR1_Zn_ribbon"/>
</dbReference>
<dbReference type="InterPro" id="IPR036957">
    <property type="entry name" value="Znf_PARP_sf"/>
</dbReference>
<dbReference type="Proteomes" id="UP000887575">
    <property type="component" value="Unassembled WGS sequence"/>
</dbReference>
<dbReference type="SUPFAM" id="SSF56399">
    <property type="entry name" value="ADP-ribosylation"/>
    <property type="match status" value="1"/>
</dbReference>
<feature type="domain" description="WGR" evidence="20">
    <location>
        <begin position="431"/>
        <end position="529"/>
    </location>
</feature>
<dbReference type="SMART" id="SM01336">
    <property type="entry name" value="zf-PARP"/>
    <property type="match status" value="2"/>
</dbReference>
<evidence type="ECO:0000256" key="14">
    <source>
        <dbReference type="ARBA" id="ARBA00033987"/>
    </source>
</evidence>
<evidence type="ECO:0000256" key="7">
    <source>
        <dbReference type="ARBA" id="ARBA00022765"/>
    </source>
</evidence>
<reference evidence="22" key="1">
    <citation type="submission" date="2024-02" db="UniProtKB">
        <authorList>
            <consortium name="WormBaseParasite"/>
        </authorList>
    </citation>
    <scope>IDENTIFICATION</scope>
</reference>
<protein>
    <recommendedName>
        <fullName evidence="15">Poly [ADP-ribose] polymerase</fullName>
        <shortName evidence="15">PARP</shortName>
        <ecNumber evidence="15">2.4.2.-</ecNumber>
    </recommendedName>
</protein>
<dbReference type="FunFam" id="3.90.228.10:FF:000002">
    <property type="entry name" value="Poly [ADP-ribose] polymerase"/>
    <property type="match status" value="1"/>
</dbReference>
<dbReference type="PROSITE" id="PS52007">
    <property type="entry name" value="PADR1"/>
    <property type="match status" value="1"/>
</dbReference>
<keyword evidence="7" id="KW-0013">ADP-ribosylation</keyword>
<dbReference type="GO" id="GO:0003677">
    <property type="term" value="F:DNA binding"/>
    <property type="evidence" value="ECO:0007669"/>
    <property type="project" value="UniProtKB-KW"/>
</dbReference>
<dbReference type="EC" id="2.4.2.-" evidence="15"/>
<dbReference type="Pfam" id="PF00645">
    <property type="entry name" value="zf-PARP"/>
    <property type="match status" value="1"/>
</dbReference>
<evidence type="ECO:0000259" key="17">
    <source>
        <dbReference type="PROSITE" id="PS50064"/>
    </source>
</evidence>
<evidence type="ECO:0000256" key="4">
    <source>
        <dbReference type="ARBA" id="ARBA00022695"/>
    </source>
</evidence>
<evidence type="ECO:0000256" key="10">
    <source>
        <dbReference type="ARBA" id="ARBA00023027"/>
    </source>
</evidence>
<feature type="domain" description="PARP alpha-helical" evidence="19">
    <location>
        <begin position="551"/>
        <end position="667"/>
    </location>
</feature>
<evidence type="ECO:0000256" key="12">
    <source>
        <dbReference type="ARBA" id="ARBA00023242"/>
    </source>
</evidence>
<dbReference type="Pfam" id="PF05406">
    <property type="entry name" value="WGR"/>
    <property type="match status" value="1"/>
</dbReference>
<feature type="compositionally biased region" description="Basic and acidic residues" evidence="16">
    <location>
        <begin position="220"/>
        <end position="229"/>
    </location>
</feature>
<evidence type="ECO:0000259" key="18">
    <source>
        <dbReference type="PROSITE" id="PS51059"/>
    </source>
</evidence>
<dbReference type="InterPro" id="IPR038650">
    <property type="entry name" value="PADR1_C_dom_sf"/>
</dbReference>
<name>A0AAF3FME0_9BILA</name>
<dbReference type="Pfam" id="PF00644">
    <property type="entry name" value="PARP"/>
    <property type="match status" value="1"/>
</dbReference>
<dbReference type="AlphaFoldDB" id="A0AAF3FME0"/>
<evidence type="ECO:0000256" key="11">
    <source>
        <dbReference type="ARBA" id="ARBA00023125"/>
    </source>
</evidence>
<comment type="similarity">
    <text evidence="13">Belongs to the ARTD/PARP family.</text>
</comment>
<dbReference type="Pfam" id="PF02877">
    <property type="entry name" value="PARP_reg"/>
    <property type="match status" value="1"/>
</dbReference>
<dbReference type="Gene3D" id="3.30.1740.10">
    <property type="entry name" value="Zinc finger, PARP-type"/>
    <property type="match status" value="2"/>
</dbReference>
<dbReference type="GO" id="GO:1990404">
    <property type="term" value="F:NAD+-protein mono-ADP-ribosyltransferase activity"/>
    <property type="evidence" value="ECO:0007669"/>
    <property type="project" value="TreeGrafter"/>
</dbReference>
<dbReference type="InterPro" id="IPR008893">
    <property type="entry name" value="WGR_domain"/>
</dbReference>
<dbReference type="SUPFAM" id="SSF142921">
    <property type="entry name" value="WGR domain-like"/>
    <property type="match status" value="1"/>
</dbReference>
<evidence type="ECO:0000256" key="6">
    <source>
        <dbReference type="ARBA" id="ARBA00022737"/>
    </source>
</evidence>
<keyword evidence="5" id="KW-0479">Metal-binding</keyword>
<dbReference type="SMART" id="SM00773">
    <property type="entry name" value="WGR"/>
    <property type="match status" value="1"/>
</dbReference>
<dbReference type="PROSITE" id="PS51059">
    <property type="entry name" value="PARP_CATALYTIC"/>
    <property type="match status" value="1"/>
</dbReference>
<dbReference type="Pfam" id="PF21728">
    <property type="entry name" value="PADR1_N"/>
    <property type="match status" value="1"/>
</dbReference>
<dbReference type="SMART" id="SM01335">
    <property type="entry name" value="PADR1"/>
    <property type="match status" value="1"/>
</dbReference>
<keyword evidence="10 15" id="KW-0520">NAD</keyword>
<keyword evidence="8" id="KW-0863">Zinc-finger</keyword>
<keyword evidence="21" id="KW-1185">Reference proteome</keyword>
<dbReference type="InterPro" id="IPR050800">
    <property type="entry name" value="ARTD/PARP"/>
</dbReference>
<dbReference type="Gene3D" id="1.20.142.10">
    <property type="entry name" value="Poly(ADP-ribose) polymerase, regulatory domain"/>
    <property type="match status" value="1"/>
</dbReference>
<keyword evidence="4" id="KW-0548">Nucleotidyltransferase</keyword>
<comment type="subcellular location">
    <subcellularLocation>
        <location evidence="1">Nucleus</location>
    </subcellularLocation>
</comment>
<evidence type="ECO:0000256" key="9">
    <source>
        <dbReference type="ARBA" id="ARBA00022833"/>
    </source>
</evidence>
<dbReference type="SUPFAM" id="SSF47587">
    <property type="entry name" value="Domain of poly(ADP-ribose) polymerase"/>
    <property type="match status" value="1"/>
</dbReference>
<dbReference type="CDD" id="cd08001">
    <property type="entry name" value="WGR_PARP1_like"/>
    <property type="match status" value="1"/>
</dbReference>
<evidence type="ECO:0000256" key="13">
    <source>
        <dbReference type="ARBA" id="ARBA00024347"/>
    </source>
</evidence>
<dbReference type="Gene3D" id="2.20.25.630">
    <property type="match status" value="1"/>
</dbReference>
<dbReference type="Gene3D" id="1.10.20.130">
    <property type="match status" value="1"/>
</dbReference>
<keyword evidence="11" id="KW-0238">DNA-binding</keyword>
<dbReference type="GO" id="GO:0016779">
    <property type="term" value="F:nucleotidyltransferase activity"/>
    <property type="evidence" value="ECO:0007669"/>
    <property type="project" value="UniProtKB-KW"/>
</dbReference>
<keyword evidence="6" id="KW-0677">Repeat</keyword>
<dbReference type="InterPro" id="IPR001510">
    <property type="entry name" value="Znf_PARP"/>
</dbReference>
<keyword evidence="12" id="KW-0539">Nucleus</keyword>
<evidence type="ECO:0000256" key="5">
    <source>
        <dbReference type="ARBA" id="ARBA00022723"/>
    </source>
</evidence>
<evidence type="ECO:0000256" key="8">
    <source>
        <dbReference type="ARBA" id="ARBA00022771"/>
    </source>
</evidence>
<evidence type="ECO:0000256" key="16">
    <source>
        <dbReference type="SAM" id="MobiDB-lite"/>
    </source>
</evidence>
<dbReference type="InterPro" id="IPR036616">
    <property type="entry name" value="Poly(ADP-ribose)pol_reg_dom_sf"/>
</dbReference>
<dbReference type="PANTHER" id="PTHR10459:SF60">
    <property type="entry name" value="POLY [ADP-RIBOSE] POLYMERASE 2"/>
    <property type="match status" value="1"/>
</dbReference>
<accession>A0AAF3FME0</accession>
<evidence type="ECO:0000256" key="2">
    <source>
        <dbReference type="ARBA" id="ARBA00022676"/>
    </source>
</evidence>
<evidence type="ECO:0000313" key="21">
    <source>
        <dbReference type="Proteomes" id="UP000887575"/>
    </source>
</evidence>
<feature type="region of interest" description="Disordered" evidence="16">
    <location>
        <begin position="220"/>
        <end position="243"/>
    </location>
</feature>
<organism evidence="21 22">
    <name type="scientific">Mesorhabditis belari</name>
    <dbReference type="NCBI Taxonomy" id="2138241"/>
    <lineage>
        <taxon>Eukaryota</taxon>
        <taxon>Metazoa</taxon>
        <taxon>Ecdysozoa</taxon>
        <taxon>Nematoda</taxon>
        <taxon>Chromadorea</taxon>
        <taxon>Rhabditida</taxon>
        <taxon>Rhabditina</taxon>
        <taxon>Rhabditomorpha</taxon>
        <taxon>Rhabditoidea</taxon>
        <taxon>Rhabditidae</taxon>
        <taxon>Mesorhabditinae</taxon>
        <taxon>Mesorhabditis</taxon>
    </lineage>
</organism>
<evidence type="ECO:0000256" key="15">
    <source>
        <dbReference type="RuleBase" id="RU362114"/>
    </source>
</evidence>
<dbReference type="GO" id="GO:0008270">
    <property type="term" value="F:zinc ion binding"/>
    <property type="evidence" value="ECO:0007669"/>
    <property type="project" value="UniProtKB-KW"/>
</dbReference>
<evidence type="ECO:0000256" key="1">
    <source>
        <dbReference type="ARBA" id="ARBA00004123"/>
    </source>
</evidence>
<dbReference type="PROSITE" id="PS50064">
    <property type="entry name" value="ZF_PARP_2"/>
    <property type="match status" value="2"/>
</dbReference>
<dbReference type="InterPro" id="IPR036930">
    <property type="entry name" value="WGR_dom_sf"/>
</dbReference>
<dbReference type="CDD" id="cd01437">
    <property type="entry name" value="parp_like"/>
    <property type="match status" value="1"/>
</dbReference>
<dbReference type="GO" id="GO:0005730">
    <property type="term" value="C:nucleolus"/>
    <property type="evidence" value="ECO:0007669"/>
    <property type="project" value="TreeGrafter"/>
</dbReference>
<dbReference type="Pfam" id="PF08063">
    <property type="entry name" value="Zn_ribbon_PADR1"/>
    <property type="match status" value="1"/>
</dbReference>
<comment type="catalytic activity">
    <reaction evidence="14">
        <text>NAD(+) + (ADP-D-ribosyl)n-acceptor = nicotinamide + (ADP-D-ribosyl)n+1-acceptor + H(+).</text>
        <dbReference type="EC" id="2.4.2.30"/>
    </reaction>
</comment>
<dbReference type="SUPFAM" id="SSF57716">
    <property type="entry name" value="Glucocorticoid receptor-like (DNA-binding domain)"/>
    <property type="match status" value="2"/>
</dbReference>
<keyword evidence="9" id="KW-0862">Zinc</keyword>
<dbReference type="InterPro" id="IPR004102">
    <property type="entry name" value="Poly(ADP-ribose)pol_reg_dom"/>
</dbReference>
<sequence>MTSNEVENETETVVKKENLPYGVEYAKTGRSSCKKCKEIIPQGHTRMAIRQPSQFFDGLQDNWHHYACFWRAIKSNPINERSIRGVDWLKWEDQQKIRESIKKHMETVDGGSSSGQTTTASNSLVQLAQAKVEYSKTNRGKCVACQGSIEQGVMKYGWKSKFYHFECFFVVTTEFQGEIDDLQGFQNMTETDQTMLRDAFEVIHQSTQLVKDAELAGDLQQREADENGPAKKRKKVTKTPDDLRDERLQKQADLLWQLRSGFAKWLSKDQWCRLLETNGLDVPQGGPDKILDLLTDAALFGRPLRCEKCLQGQLFYSTSSQTYLCTGHLSEWTKCTVAARKPKRLPFGVPKDLSAEIPWLIDEAPLNELSERYYNDKQEEIVSSKRTYRNRASTGGADLEAGDKIRGRADVGKAYIKKGTTVDAEFEKAAISHVCKDDEGNLYSAALVEADMATGRNSYYKLQLLKHDTANIFWVFRSWGRIGTTQGGIKTEEFRSMKARVAGFEAVFLEKTQNEWRDRKYFRKKAGGMNWIETDTSDAANVEGNVIPGSKTDLPKPIVEIMKMIFDVSTMQAALKEYNIDTEKMPLGKLSKSQITKAYTVLQELLELISGKGAARKDEILDASNRFYTIIPHNTQLKMLDNPSVIKKKTAMLDSLLEIIEAFAMVKNNPNDEEENAERDPVDVNYEKLKTKMTVLDKSSAEYKLLVDYAKKTHGQTHKQLKVDIIDIIKIEREGEEAKFKKQVGNRMLLWHGSGTPNYGGILSQGLRIAPPEAPVSGYMFGKGVYFADMFSKSANYCRAHNGEGLLLLADVALGKIKEEPMSITHTAATMTKNKTNSCRGIGGTIPDPSTHVNDASGYVIPVGKPIARETTRDGKPQMPSLLYNEYIVYDVDQICLRYLVRGAFR</sequence>
<proteinExistence type="inferred from homology"/>
<feature type="domain" description="PARP-type" evidence="17">
    <location>
        <begin position="21"/>
        <end position="101"/>
    </location>
</feature>
<dbReference type="WBParaSite" id="MBELARI_LOCUS7931">
    <property type="protein sequence ID" value="MBELARI_LOCUS7931"/>
    <property type="gene ID" value="MBELARI_LOCUS7931"/>
</dbReference>
<dbReference type="PROSITE" id="PS51060">
    <property type="entry name" value="PARP_ALPHA_HD"/>
    <property type="match status" value="1"/>
</dbReference>
<dbReference type="InterPro" id="IPR012317">
    <property type="entry name" value="Poly(ADP-ribose)pol_cat_dom"/>
</dbReference>
<keyword evidence="3 15" id="KW-0808">Transferase</keyword>
<feature type="domain" description="PARP-type" evidence="17">
    <location>
        <begin position="130"/>
        <end position="204"/>
    </location>
</feature>
<evidence type="ECO:0000259" key="19">
    <source>
        <dbReference type="PROSITE" id="PS51060"/>
    </source>
</evidence>
<keyword evidence="2 15" id="KW-0328">Glycosyltransferase</keyword>
<feature type="domain" description="PARP catalytic" evidence="18">
    <location>
        <begin position="680"/>
        <end position="906"/>
    </location>
</feature>
<dbReference type="PROSITE" id="PS51977">
    <property type="entry name" value="WGR"/>
    <property type="match status" value="1"/>
</dbReference>
<evidence type="ECO:0000313" key="22">
    <source>
        <dbReference type="WBParaSite" id="MBELARI_LOCUS7931"/>
    </source>
</evidence>
<dbReference type="InterPro" id="IPR049296">
    <property type="entry name" value="PARP1-like_PADR1_N"/>
</dbReference>
<evidence type="ECO:0000256" key="3">
    <source>
        <dbReference type="ARBA" id="ARBA00022679"/>
    </source>
</evidence>
<dbReference type="Gene3D" id="3.90.228.10">
    <property type="match status" value="1"/>
</dbReference>
<dbReference type="GO" id="GO:0003950">
    <property type="term" value="F:NAD+ poly-ADP-ribosyltransferase activity"/>
    <property type="evidence" value="ECO:0007669"/>
    <property type="project" value="UniProtKB-UniRule"/>
</dbReference>
<dbReference type="PANTHER" id="PTHR10459">
    <property type="entry name" value="DNA LIGASE"/>
    <property type="match status" value="1"/>
</dbReference>